<evidence type="ECO:0000256" key="1">
    <source>
        <dbReference type="SAM" id="MobiDB-lite"/>
    </source>
</evidence>
<dbReference type="Gene3D" id="3.40.800.20">
    <property type="entry name" value="Histone deacetylase domain"/>
    <property type="match status" value="1"/>
</dbReference>
<dbReference type="PRINTS" id="PR01270">
    <property type="entry name" value="HDASUPER"/>
</dbReference>
<protein>
    <recommendedName>
        <fullName evidence="2">Histone deacetylase domain-containing protein</fullName>
    </recommendedName>
</protein>
<proteinExistence type="predicted"/>
<dbReference type="GO" id="GO:0004407">
    <property type="term" value="F:histone deacetylase activity"/>
    <property type="evidence" value="ECO:0007669"/>
    <property type="project" value="TreeGrafter"/>
</dbReference>
<feature type="domain" description="Histone deacetylase" evidence="2">
    <location>
        <begin position="63"/>
        <end position="394"/>
    </location>
</feature>
<organism evidence="3">
    <name type="scientific">Aplanochytrium stocchinoi</name>
    <dbReference type="NCBI Taxonomy" id="215587"/>
    <lineage>
        <taxon>Eukaryota</taxon>
        <taxon>Sar</taxon>
        <taxon>Stramenopiles</taxon>
        <taxon>Bigyra</taxon>
        <taxon>Labyrinthulomycetes</taxon>
        <taxon>Thraustochytrida</taxon>
        <taxon>Thraustochytriidae</taxon>
        <taxon>Aplanochytrium</taxon>
    </lineage>
</organism>
<evidence type="ECO:0000313" key="3">
    <source>
        <dbReference type="EMBL" id="CAE0445661.1"/>
    </source>
</evidence>
<feature type="region of interest" description="Disordered" evidence="1">
    <location>
        <begin position="1"/>
        <end position="41"/>
    </location>
</feature>
<evidence type="ECO:0000259" key="2">
    <source>
        <dbReference type="Pfam" id="PF00850"/>
    </source>
</evidence>
<dbReference type="InterPro" id="IPR037138">
    <property type="entry name" value="His_deacetylse_dom_sf"/>
</dbReference>
<dbReference type="AlphaFoldDB" id="A0A7S3PNW0"/>
<dbReference type="EMBL" id="HBIN01020503">
    <property type="protein sequence ID" value="CAE0445661.1"/>
    <property type="molecule type" value="Transcribed_RNA"/>
</dbReference>
<dbReference type="Pfam" id="PF00850">
    <property type="entry name" value="Hist_deacetyl"/>
    <property type="match status" value="1"/>
</dbReference>
<sequence>MKANTENTTLGGVAADTEGENGDESIANSNSQEATTVKENEKQYRTTIYTHESCTKHNMGREHPEQPARITAILNVLKKEYASSTTLGWKKARRVRREEIERFHNKNHIDKLFRLFERSQEKAARAGLNDFKPQISDDKISKSPRNTKRKDRKNMNTADRIVIDEDTSIMRFTEEAALFAAGSAVQAVDDVMKGQTVNAFCVVRPPGHHAERSKAMGFCFFNNAAIAAVHARHTYDEVEKVAVIDFDVHHGNGTQEGFENNPYLFYGSTHEGLDNPDFFPGTGREHETGVANNIVNRPLPEGSGSVVFRRKFTEIMTLLNDFSPDFIIISAGFDAAVQDPLADIELESEDFYWATVEILKIAQIHCKGRVVSVLEGGYNLNAIASAAVQHIKALLTIDTQETSVEEAIKQLAATTISSETNSDSPPLPPLRLSICTNRKSKSGTGATVKPIILKERTVNELLRIGSQKLKFSASKTSTASGQVVTDEILKAMKNDTLVLFS</sequence>
<dbReference type="InterPro" id="IPR000286">
    <property type="entry name" value="HDACs"/>
</dbReference>
<name>A0A7S3PNW0_9STRA</name>
<dbReference type="SUPFAM" id="SSF52768">
    <property type="entry name" value="Arginase/deacetylase"/>
    <property type="match status" value="1"/>
</dbReference>
<reference evidence="3" key="1">
    <citation type="submission" date="2021-01" db="EMBL/GenBank/DDBJ databases">
        <authorList>
            <person name="Corre E."/>
            <person name="Pelletier E."/>
            <person name="Niang G."/>
            <person name="Scheremetjew M."/>
            <person name="Finn R."/>
            <person name="Kale V."/>
            <person name="Holt S."/>
            <person name="Cochrane G."/>
            <person name="Meng A."/>
            <person name="Brown T."/>
            <person name="Cohen L."/>
        </authorList>
    </citation>
    <scope>NUCLEOTIDE SEQUENCE</scope>
    <source>
        <strain evidence="3">GSBS06</strain>
    </source>
</reference>
<accession>A0A7S3PNW0</accession>
<gene>
    <name evidence="3" type="ORF">ASTO00021_LOCUS15665</name>
</gene>
<feature type="region of interest" description="Disordered" evidence="1">
    <location>
        <begin position="126"/>
        <end position="158"/>
    </location>
</feature>
<dbReference type="GO" id="GO:0040029">
    <property type="term" value="P:epigenetic regulation of gene expression"/>
    <property type="evidence" value="ECO:0007669"/>
    <property type="project" value="TreeGrafter"/>
</dbReference>
<dbReference type="InterPro" id="IPR023696">
    <property type="entry name" value="Ureohydrolase_dom_sf"/>
</dbReference>
<dbReference type="PANTHER" id="PTHR10625">
    <property type="entry name" value="HISTONE DEACETYLASE HDAC1-RELATED"/>
    <property type="match status" value="1"/>
</dbReference>
<dbReference type="InterPro" id="IPR023801">
    <property type="entry name" value="His_deacetylse_dom"/>
</dbReference>
<feature type="compositionally biased region" description="Polar residues" evidence="1">
    <location>
        <begin position="1"/>
        <end position="10"/>
    </location>
</feature>
<dbReference type="CDD" id="cd11599">
    <property type="entry name" value="HDAC_classII_2"/>
    <property type="match status" value="1"/>
</dbReference>
<dbReference type="PANTHER" id="PTHR10625:SF10">
    <property type="entry name" value="HISTONE DEACETYLASE HDAC1"/>
    <property type="match status" value="1"/>
</dbReference>
<feature type="compositionally biased region" description="Polar residues" evidence="1">
    <location>
        <begin position="26"/>
        <end position="35"/>
    </location>
</feature>